<comment type="caution">
    <text evidence="1">The sequence shown here is derived from an EMBL/GenBank/DDBJ whole genome shotgun (WGS) entry which is preliminary data.</text>
</comment>
<sequence>IMTTNQIPVRQHGFIIYVILTNRIISTTNVKPGSLEKQTILTVVKFSSVLSENSLLNKTYVQELQQELQTQAKSDMSDALSISAIRLLKEH</sequence>
<keyword evidence="2" id="KW-1185">Reference proteome</keyword>
<feature type="non-terminal residue" evidence="1">
    <location>
        <position position="1"/>
    </location>
</feature>
<evidence type="ECO:0000313" key="2">
    <source>
        <dbReference type="Proteomes" id="UP000663873"/>
    </source>
</evidence>
<gene>
    <name evidence="1" type="ORF">UJA718_LOCUS42708</name>
</gene>
<accession>A0A821QYA3</accession>
<reference evidence="1" key="1">
    <citation type="submission" date="2021-02" db="EMBL/GenBank/DDBJ databases">
        <authorList>
            <person name="Nowell W R."/>
        </authorList>
    </citation>
    <scope>NUCLEOTIDE SEQUENCE</scope>
</reference>
<dbReference type="AlphaFoldDB" id="A0A821QYA3"/>
<organism evidence="1 2">
    <name type="scientific">Rotaria socialis</name>
    <dbReference type="NCBI Taxonomy" id="392032"/>
    <lineage>
        <taxon>Eukaryota</taxon>
        <taxon>Metazoa</taxon>
        <taxon>Spiralia</taxon>
        <taxon>Gnathifera</taxon>
        <taxon>Rotifera</taxon>
        <taxon>Eurotatoria</taxon>
        <taxon>Bdelloidea</taxon>
        <taxon>Philodinida</taxon>
        <taxon>Philodinidae</taxon>
        <taxon>Rotaria</taxon>
    </lineage>
</organism>
<protein>
    <submittedName>
        <fullName evidence="1">Uncharacterized protein</fullName>
    </submittedName>
</protein>
<evidence type="ECO:0000313" key="1">
    <source>
        <dbReference type="EMBL" id="CAF4833032.1"/>
    </source>
</evidence>
<dbReference type="Proteomes" id="UP000663873">
    <property type="component" value="Unassembled WGS sequence"/>
</dbReference>
<feature type="non-terminal residue" evidence="1">
    <location>
        <position position="91"/>
    </location>
</feature>
<name>A0A821QYA3_9BILA</name>
<dbReference type="EMBL" id="CAJOBP010056046">
    <property type="protein sequence ID" value="CAF4833032.1"/>
    <property type="molecule type" value="Genomic_DNA"/>
</dbReference>
<proteinExistence type="predicted"/>